<reference evidence="2 4" key="1">
    <citation type="journal article" date="2016" name="Front. Microbiol.">
        <title>Genome Sequence of the Piezophilic, Mesophilic Sulfate-Reducing Bacterium Desulfovibrio indicus J2T.</title>
        <authorList>
            <person name="Cao J."/>
            <person name="Maignien L."/>
            <person name="Shao Z."/>
            <person name="Alain K."/>
            <person name="Jebbar M."/>
        </authorList>
    </citation>
    <scope>NUCLEOTIDE SEQUENCE [LARGE SCALE GENOMIC DNA]</scope>
    <source>
        <strain evidence="2 4">J2</strain>
    </source>
</reference>
<organism evidence="3 5">
    <name type="scientific">Pseudodesulfovibrio indicus</name>
    <dbReference type="NCBI Taxonomy" id="1716143"/>
    <lineage>
        <taxon>Bacteria</taxon>
        <taxon>Pseudomonadati</taxon>
        <taxon>Thermodesulfobacteriota</taxon>
        <taxon>Desulfovibrionia</taxon>
        <taxon>Desulfovibrionales</taxon>
        <taxon>Desulfovibrionaceae</taxon>
    </lineage>
</organism>
<keyword evidence="4" id="KW-1185">Reference proteome</keyword>
<evidence type="ECO:0000313" key="5">
    <source>
        <dbReference type="Proteomes" id="UP000295506"/>
    </source>
</evidence>
<dbReference type="KEGG" id="dej:AWY79_07930"/>
<dbReference type="InterPro" id="IPR049625">
    <property type="entry name" value="Glyco_transf_61_cat"/>
</dbReference>
<dbReference type="RefSeq" id="WP_066802251.1">
    <property type="nucleotide sequence ID" value="NZ_CP014206.1"/>
</dbReference>
<reference evidence="3 5" key="2">
    <citation type="submission" date="2019-03" db="EMBL/GenBank/DDBJ databases">
        <title>Genomic Encyclopedia of Type Strains, Phase IV (KMG-IV): sequencing the most valuable type-strain genomes for metagenomic binning, comparative biology and taxonomic classification.</title>
        <authorList>
            <person name="Goeker M."/>
        </authorList>
    </citation>
    <scope>NUCLEOTIDE SEQUENCE [LARGE SCALE GENOMIC DNA]</scope>
    <source>
        <strain evidence="3 5">DSM 101483</strain>
    </source>
</reference>
<dbReference type="GO" id="GO:0016757">
    <property type="term" value="F:glycosyltransferase activity"/>
    <property type="evidence" value="ECO:0007669"/>
    <property type="project" value="InterPro"/>
</dbReference>
<evidence type="ECO:0000259" key="1">
    <source>
        <dbReference type="Pfam" id="PF04577"/>
    </source>
</evidence>
<dbReference type="SUPFAM" id="SSF52540">
    <property type="entry name" value="P-loop containing nucleoside triphosphate hydrolases"/>
    <property type="match status" value="1"/>
</dbReference>
<dbReference type="InterPro" id="IPR027417">
    <property type="entry name" value="P-loop_NTPase"/>
</dbReference>
<dbReference type="OrthoDB" id="5323086at2"/>
<evidence type="ECO:0000313" key="4">
    <source>
        <dbReference type="Proteomes" id="UP000055611"/>
    </source>
</evidence>
<gene>
    <name evidence="2" type="ORF">AWY79_07930</name>
    <name evidence="3" type="ORF">EDC59_101459</name>
</gene>
<evidence type="ECO:0000313" key="2">
    <source>
        <dbReference type="EMBL" id="AMK11045.1"/>
    </source>
</evidence>
<dbReference type="EMBL" id="CP014206">
    <property type="protein sequence ID" value="AMK11045.1"/>
    <property type="molecule type" value="Genomic_DNA"/>
</dbReference>
<evidence type="ECO:0000313" key="3">
    <source>
        <dbReference type="EMBL" id="TDT92055.1"/>
    </source>
</evidence>
<dbReference type="Proteomes" id="UP000295506">
    <property type="component" value="Unassembled WGS sequence"/>
</dbReference>
<dbReference type="AlphaFoldDB" id="A0A126QNN5"/>
<dbReference type="Proteomes" id="UP000055611">
    <property type="component" value="Chromosome"/>
</dbReference>
<sequence>MSRTLYLHLGTHKTGSTTIQKHLHANADNLAKAGVLYPSILQDISESHRFNHHNFGFALIGFDPVRMPEELDRLIREKGRKTLLEEAAREAVAEMESRGLHEMILSSEVICEPFCGQVTFPEALGELKRLFDGFTIVPVVYLRPQHSWAESWYKWNMRGGNCAPFDEWYRDLDPNWLDYERLLTLLAEAFGRENVRPRVFERNKLKDPLFADFLETIGRGGMKFTPLESANESFNWEVLRYQRVANEVLKAHKVSRPDYFNMTVALMGWDKSLTVEGKRGLFPYSLLSRIHADFQEPNRLLAERYFGRADDLFSPPAEVEHMDFEVMDKAAVRRQVNEWISAGKPRQFDGFDLESACGYRRSKTFFDEFQSLLRGRDGDSAVAFEAQRTRPLRVEDVTIGGKTQRLEYPPNDIPPIKAELLENARIQFRSRPLAEHVRKRFCIFGGDRRLVENSLITVADDYDGNLQPCHRLEEPGVTYVFLGEMLMHYGHMLLESCARTWILDYVRKVRGTRVELVFLTSAKRRAAVDAVLKLMEGIAPVHMLPIGCTCFHFSRLVVPTPMFVEVCGYCHPAYAGVLQRLLAPLAEHTVKADKIYLSRRKLGKTQRYLINEAEVEKIFADHGYEIIHPQELGFAEQIGLYGRVRAMAGVEGSAIHNSLLAGRCRHLTILNVHHPDPMIWHRQQLSICLGMHLGTTVVRTHPAFEIEGCLIRKVPVVTDLEAVRQTLSSGRPGDLRDPEDNVYDKARLMPMVASFFNETEDPVNGEFYGRLAKGDVRGACRYALTAPGTIRQVKLRGESVLGRWCRSALVFALRGYGMLRNRVRNW</sequence>
<accession>A0A126QNN5</accession>
<dbReference type="Pfam" id="PF04577">
    <property type="entry name" value="Glyco_transf_61"/>
    <property type="match status" value="1"/>
</dbReference>
<dbReference type="EMBL" id="SOBK01000001">
    <property type="protein sequence ID" value="TDT92055.1"/>
    <property type="molecule type" value="Genomic_DNA"/>
</dbReference>
<feature type="domain" description="Glycosyltransferase 61 catalytic" evidence="1">
    <location>
        <begin position="489"/>
        <end position="661"/>
    </location>
</feature>
<name>A0A126QNN5_9BACT</name>
<proteinExistence type="predicted"/>
<protein>
    <submittedName>
        <fullName evidence="3">Uncharacterized protein DUF563</fullName>
    </submittedName>
</protein>
<dbReference type="Gene3D" id="3.40.50.300">
    <property type="entry name" value="P-loop containing nucleotide triphosphate hydrolases"/>
    <property type="match status" value="1"/>
</dbReference>